<sequence length="197" mass="20192">MASALLSSSSSSAVVLKQQHLVLSRHGSSSIVSYRRIHPLVCRATKEGDSDQAAATSPVEKKVAAASPVTPIQTPPQPKKPEASFSDLFAFSGPVPEAVNGRLAMLGFTAALGVELASGRGLLGQLDNGGSSYFVGAALLFTLASLVPLFQGVSIEKASGGIGGVFTSKAERWNGRAAMLGLVALGITEFVKGSPLI</sequence>
<dbReference type="STRING" id="88036.D8SB89"/>
<feature type="region of interest" description="Disordered" evidence="9">
    <location>
        <begin position="47"/>
        <end position="83"/>
    </location>
</feature>
<keyword evidence="5" id="KW-0812">Transmembrane</keyword>
<dbReference type="InParanoid" id="D8SB89"/>
<evidence type="ECO:0000256" key="1">
    <source>
        <dbReference type="ARBA" id="ARBA00004141"/>
    </source>
</evidence>
<keyword evidence="6" id="KW-1133">Transmembrane helix</keyword>
<dbReference type="Pfam" id="PF00504">
    <property type="entry name" value="Chloroa_b-bind"/>
    <property type="match status" value="1"/>
</dbReference>
<evidence type="ECO:0000256" key="6">
    <source>
        <dbReference type="ARBA" id="ARBA00022989"/>
    </source>
</evidence>
<organism evidence="11">
    <name type="scientific">Selaginella moellendorffii</name>
    <name type="common">Spikemoss</name>
    <dbReference type="NCBI Taxonomy" id="88036"/>
    <lineage>
        <taxon>Eukaryota</taxon>
        <taxon>Viridiplantae</taxon>
        <taxon>Streptophyta</taxon>
        <taxon>Embryophyta</taxon>
        <taxon>Tracheophyta</taxon>
        <taxon>Lycopodiopsida</taxon>
        <taxon>Selaginellales</taxon>
        <taxon>Selaginellaceae</taxon>
        <taxon>Selaginella</taxon>
    </lineage>
</organism>
<dbReference type="Gramene" id="EFJ18212">
    <property type="protein sequence ID" value="EFJ18212"/>
    <property type="gene ID" value="SELMODRAFT_449486"/>
</dbReference>
<dbReference type="PANTHER" id="PTHR14154">
    <property type="entry name" value="UPF0041 BRAIN PROTEIN 44-RELATED"/>
    <property type="match status" value="1"/>
</dbReference>
<keyword evidence="7" id="KW-0472">Membrane</keyword>
<gene>
    <name evidence="10" type="primary">ELIP1_2</name>
    <name evidence="10" type="ORF">SELMODRAFT_449486</name>
</gene>
<evidence type="ECO:0000256" key="8">
    <source>
        <dbReference type="ARBA" id="ARBA00037956"/>
    </source>
</evidence>
<accession>D8SB89</accession>
<dbReference type="SUPFAM" id="SSF103511">
    <property type="entry name" value="Chlorophyll a-b binding protein"/>
    <property type="match status" value="1"/>
</dbReference>
<evidence type="ECO:0000256" key="5">
    <source>
        <dbReference type="ARBA" id="ARBA00022692"/>
    </source>
</evidence>
<keyword evidence="4" id="KW-0934">Plastid</keyword>
<dbReference type="InterPro" id="IPR022796">
    <property type="entry name" value="Chloroa_b-bind"/>
</dbReference>
<dbReference type="HOGENOM" id="CLU_099630_0_0_1"/>
<dbReference type="GO" id="GO:0009535">
    <property type="term" value="C:chloroplast thylakoid membrane"/>
    <property type="evidence" value="ECO:0000318"/>
    <property type="project" value="GO_Central"/>
</dbReference>
<evidence type="ECO:0000256" key="3">
    <source>
        <dbReference type="ARBA" id="ARBA00022528"/>
    </source>
</evidence>
<dbReference type="Proteomes" id="UP000001514">
    <property type="component" value="Unassembled WGS sequence"/>
</dbReference>
<dbReference type="GeneID" id="9655871"/>
<proteinExistence type="inferred from homology"/>
<keyword evidence="11" id="KW-1185">Reference proteome</keyword>
<reference evidence="10 11" key="1">
    <citation type="journal article" date="2011" name="Science">
        <title>The Selaginella genome identifies genetic changes associated with the evolution of vascular plants.</title>
        <authorList>
            <person name="Banks J.A."/>
            <person name="Nishiyama T."/>
            <person name="Hasebe M."/>
            <person name="Bowman J.L."/>
            <person name="Gribskov M."/>
            <person name="dePamphilis C."/>
            <person name="Albert V.A."/>
            <person name="Aono N."/>
            <person name="Aoyama T."/>
            <person name="Ambrose B.A."/>
            <person name="Ashton N.W."/>
            <person name="Axtell M.J."/>
            <person name="Barker E."/>
            <person name="Barker M.S."/>
            <person name="Bennetzen J.L."/>
            <person name="Bonawitz N.D."/>
            <person name="Chapple C."/>
            <person name="Cheng C."/>
            <person name="Correa L.G."/>
            <person name="Dacre M."/>
            <person name="DeBarry J."/>
            <person name="Dreyer I."/>
            <person name="Elias M."/>
            <person name="Engstrom E.M."/>
            <person name="Estelle M."/>
            <person name="Feng L."/>
            <person name="Finet C."/>
            <person name="Floyd S.K."/>
            <person name="Frommer W.B."/>
            <person name="Fujita T."/>
            <person name="Gramzow L."/>
            <person name="Gutensohn M."/>
            <person name="Harholt J."/>
            <person name="Hattori M."/>
            <person name="Heyl A."/>
            <person name="Hirai T."/>
            <person name="Hiwatashi Y."/>
            <person name="Ishikawa M."/>
            <person name="Iwata M."/>
            <person name="Karol K.G."/>
            <person name="Koehler B."/>
            <person name="Kolukisaoglu U."/>
            <person name="Kubo M."/>
            <person name="Kurata T."/>
            <person name="Lalonde S."/>
            <person name="Li K."/>
            <person name="Li Y."/>
            <person name="Litt A."/>
            <person name="Lyons E."/>
            <person name="Manning G."/>
            <person name="Maruyama T."/>
            <person name="Michael T.P."/>
            <person name="Mikami K."/>
            <person name="Miyazaki S."/>
            <person name="Morinaga S."/>
            <person name="Murata T."/>
            <person name="Mueller-Roeber B."/>
            <person name="Nelson D.R."/>
            <person name="Obara M."/>
            <person name="Oguri Y."/>
            <person name="Olmstead R.G."/>
            <person name="Onodera N."/>
            <person name="Petersen B.L."/>
            <person name="Pils B."/>
            <person name="Prigge M."/>
            <person name="Rensing S.A."/>
            <person name="Riano-Pachon D.M."/>
            <person name="Roberts A.W."/>
            <person name="Sato Y."/>
            <person name="Scheller H.V."/>
            <person name="Schulz B."/>
            <person name="Schulz C."/>
            <person name="Shakirov E.V."/>
            <person name="Shibagaki N."/>
            <person name="Shinohara N."/>
            <person name="Shippen D.E."/>
            <person name="Soerensen I."/>
            <person name="Sotooka R."/>
            <person name="Sugimoto N."/>
            <person name="Sugita M."/>
            <person name="Sumikawa N."/>
            <person name="Tanurdzic M."/>
            <person name="Theissen G."/>
            <person name="Ulvskov P."/>
            <person name="Wakazuki S."/>
            <person name="Weng J.K."/>
            <person name="Willats W.W."/>
            <person name="Wipf D."/>
            <person name="Wolf P.G."/>
            <person name="Yang L."/>
            <person name="Zimmer A.D."/>
            <person name="Zhu Q."/>
            <person name="Mitros T."/>
            <person name="Hellsten U."/>
            <person name="Loque D."/>
            <person name="Otillar R."/>
            <person name="Salamov A."/>
            <person name="Schmutz J."/>
            <person name="Shapiro H."/>
            <person name="Lindquist E."/>
            <person name="Lucas S."/>
            <person name="Rokhsar D."/>
            <person name="Grigoriev I.V."/>
        </authorList>
    </citation>
    <scope>NUCLEOTIDE SEQUENCE [LARGE SCALE GENOMIC DNA]</scope>
</reference>
<dbReference type="OrthoDB" id="513190at2759"/>
<dbReference type="AlphaFoldDB" id="D8SB89"/>
<dbReference type="EMBL" id="GL377610">
    <property type="protein sequence ID" value="EFJ18212.1"/>
    <property type="molecule type" value="Genomic_DNA"/>
</dbReference>
<comment type="similarity">
    <text evidence="8">Belongs to the ELIP/psbS family.</text>
</comment>
<comment type="subcellular location">
    <subcellularLocation>
        <location evidence="1">Membrane</location>
        <topology evidence="1">Multi-pass membrane protein</topology>
    </subcellularLocation>
    <subcellularLocation>
        <location evidence="2">Plastid</location>
        <location evidence="2">Chloroplast</location>
    </subcellularLocation>
</comment>
<name>D8SB89_SELML</name>
<evidence type="ECO:0000256" key="7">
    <source>
        <dbReference type="ARBA" id="ARBA00023136"/>
    </source>
</evidence>
<evidence type="ECO:0000256" key="4">
    <source>
        <dbReference type="ARBA" id="ARBA00022640"/>
    </source>
</evidence>
<protein>
    <submittedName>
        <fullName evidence="10">LHC-related protein</fullName>
    </submittedName>
</protein>
<dbReference type="eggNOG" id="ENOG502RZBJ">
    <property type="taxonomic scope" value="Eukaryota"/>
</dbReference>
<dbReference type="FunCoup" id="D8SB89">
    <property type="interactions" value="112"/>
</dbReference>
<evidence type="ECO:0000313" key="11">
    <source>
        <dbReference type="Proteomes" id="UP000001514"/>
    </source>
</evidence>
<keyword evidence="3" id="KW-0150">Chloroplast</keyword>
<dbReference type="OMA" id="MAMNSFV"/>
<evidence type="ECO:0000256" key="9">
    <source>
        <dbReference type="SAM" id="MobiDB-lite"/>
    </source>
</evidence>
<evidence type="ECO:0000256" key="2">
    <source>
        <dbReference type="ARBA" id="ARBA00004229"/>
    </source>
</evidence>
<evidence type="ECO:0000313" key="10">
    <source>
        <dbReference type="EMBL" id="EFJ18212.1"/>
    </source>
</evidence>
<dbReference type="KEGG" id="smo:SELMODRAFT_449486"/>